<sequence length="294" mass="34288">MNKKVFIILLNYKNVKDTLEAVESLENINYPNFEIIIVDNDSKDNSLILLKEALGEKHHIISSGKNGGFAFGNNVGIKYAIKKNADYVLLINNDTTVEKDFLNHLVNSIENKKNVAMATGLILNYYNKEKIWYDGGEIKWDKFYGYHINEGKRLSDVTLKEREITFATGCLMLIKCEIIKKIGYLPEEYFMYYEDVDFCAKIQEEGYKICYNPKSVIYHKISAASGEAESPFAIEWNTKNRIKFMKKYKHKLTTLKYLKLNILFYTTRVIKLIKYEFEGRTDKRKALIKGLKRK</sequence>
<evidence type="ECO:0000256" key="2">
    <source>
        <dbReference type="ARBA" id="ARBA00006739"/>
    </source>
</evidence>
<organism evidence="6 7">
    <name type="scientific">Clostridium gasigenes</name>
    <dbReference type="NCBI Taxonomy" id="94869"/>
    <lineage>
        <taxon>Bacteria</taxon>
        <taxon>Bacillati</taxon>
        <taxon>Bacillota</taxon>
        <taxon>Clostridia</taxon>
        <taxon>Eubacteriales</taxon>
        <taxon>Clostridiaceae</taxon>
        <taxon>Clostridium</taxon>
    </lineage>
</organism>
<dbReference type="CDD" id="cd04186">
    <property type="entry name" value="GT_2_like_c"/>
    <property type="match status" value="1"/>
</dbReference>
<evidence type="ECO:0000313" key="6">
    <source>
        <dbReference type="EMBL" id="MBB6713505.1"/>
    </source>
</evidence>
<comment type="pathway">
    <text evidence="1">Cell wall biogenesis; cell wall polysaccharide biosynthesis.</text>
</comment>
<dbReference type="Pfam" id="PF00535">
    <property type="entry name" value="Glycos_transf_2"/>
    <property type="match status" value="1"/>
</dbReference>
<name>A0A7X0VQF1_9CLOT</name>
<dbReference type="EMBL" id="JACKWY010000001">
    <property type="protein sequence ID" value="MBB6713505.1"/>
    <property type="molecule type" value="Genomic_DNA"/>
</dbReference>
<protein>
    <submittedName>
        <fullName evidence="6">Glycosyltransferase family 2 protein</fullName>
    </submittedName>
</protein>
<dbReference type="SUPFAM" id="SSF53448">
    <property type="entry name" value="Nucleotide-diphospho-sugar transferases"/>
    <property type="match status" value="1"/>
</dbReference>
<keyword evidence="4 6" id="KW-0808">Transferase</keyword>
<dbReference type="GO" id="GO:0016757">
    <property type="term" value="F:glycosyltransferase activity"/>
    <property type="evidence" value="ECO:0007669"/>
    <property type="project" value="UniProtKB-KW"/>
</dbReference>
<dbReference type="InterPro" id="IPR001173">
    <property type="entry name" value="Glyco_trans_2-like"/>
</dbReference>
<evidence type="ECO:0000256" key="3">
    <source>
        <dbReference type="ARBA" id="ARBA00022676"/>
    </source>
</evidence>
<dbReference type="InterPro" id="IPR029044">
    <property type="entry name" value="Nucleotide-diphossugar_trans"/>
</dbReference>
<dbReference type="PANTHER" id="PTHR43179:SF12">
    <property type="entry name" value="GALACTOFURANOSYLTRANSFERASE GLFT2"/>
    <property type="match status" value="1"/>
</dbReference>
<dbReference type="Gene3D" id="3.90.550.10">
    <property type="entry name" value="Spore Coat Polysaccharide Biosynthesis Protein SpsA, Chain A"/>
    <property type="match status" value="1"/>
</dbReference>
<proteinExistence type="inferred from homology"/>
<accession>A0A7X0VQF1</accession>
<keyword evidence="3" id="KW-0328">Glycosyltransferase</keyword>
<evidence type="ECO:0000256" key="4">
    <source>
        <dbReference type="ARBA" id="ARBA00022679"/>
    </source>
</evidence>
<evidence type="ECO:0000313" key="7">
    <source>
        <dbReference type="Proteomes" id="UP000585258"/>
    </source>
</evidence>
<dbReference type="AlphaFoldDB" id="A0A7X0VQF1"/>
<dbReference type="PANTHER" id="PTHR43179">
    <property type="entry name" value="RHAMNOSYLTRANSFERASE WBBL"/>
    <property type="match status" value="1"/>
</dbReference>
<comment type="caution">
    <text evidence="6">The sequence shown here is derived from an EMBL/GenBank/DDBJ whole genome shotgun (WGS) entry which is preliminary data.</text>
</comment>
<dbReference type="Proteomes" id="UP000585258">
    <property type="component" value="Unassembled WGS sequence"/>
</dbReference>
<evidence type="ECO:0000259" key="5">
    <source>
        <dbReference type="Pfam" id="PF00535"/>
    </source>
</evidence>
<feature type="domain" description="Glycosyltransferase 2-like" evidence="5">
    <location>
        <begin position="7"/>
        <end position="183"/>
    </location>
</feature>
<evidence type="ECO:0000256" key="1">
    <source>
        <dbReference type="ARBA" id="ARBA00004776"/>
    </source>
</evidence>
<comment type="similarity">
    <text evidence="2">Belongs to the glycosyltransferase 2 family.</text>
</comment>
<gene>
    <name evidence="6" type="ORF">H7E68_01995</name>
</gene>
<reference evidence="6 7" key="1">
    <citation type="submission" date="2020-08" db="EMBL/GenBank/DDBJ databases">
        <title>Clostridia isolated from Swiss meat.</title>
        <authorList>
            <person name="Wambui J."/>
            <person name="Stevens M.J.A."/>
            <person name="Stephan R."/>
        </authorList>
    </citation>
    <scope>NUCLEOTIDE SEQUENCE [LARGE SCALE GENOMIC DNA]</scope>
    <source>
        <strain evidence="6 7">CM001</strain>
    </source>
</reference>
<dbReference type="RefSeq" id="WP_185163311.1">
    <property type="nucleotide sequence ID" value="NZ_JACKWY010000001.1"/>
</dbReference>